<reference evidence="3" key="1">
    <citation type="submission" date="2020-08" db="EMBL/GenBank/DDBJ databases">
        <title>Novel species isolated from subtropical streams in China.</title>
        <authorList>
            <person name="Lu H."/>
        </authorList>
    </citation>
    <scope>NUCLEOTIDE SEQUENCE</scope>
    <source>
        <strain evidence="3">KACC 12607</strain>
    </source>
</reference>
<feature type="transmembrane region" description="Helical" evidence="1">
    <location>
        <begin position="207"/>
        <end position="225"/>
    </location>
</feature>
<feature type="transmembrane region" description="Helical" evidence="1">
    <location>
        <begin position="57"/>
        <end position="77"/>
    </location>
</feature>
<gene>
    <name evidence="3" type="ORF">H8K32_12795</name>
</gene>
<name>A0A923HJQ5_9BURK</name>
<feature type="transmembrane region" description="Helical" evidence="1">
    <location>
        <begin position="245"/>
        <end position="264"/>
    </location>
</feature>
<feature type="transmembrane region" description="Helical" evidence="1">
    <location>
        <begin position="308"/>
        <end position="327"/>
    </location>
</feature>
<feature type="domain" description="DUF5009" evidence="2">
    <location>
        <begin position="14"/>
        <end position="199"/>
    </location>
</feature>
<organism evidence="3 4">
    <name type="scientific">Undibacterium jejuense</name>
    <dbReference type="NCBI Taxonomy" id="1344949"/>
    <lineage>
        <taxon>Bacteria</taxon>
        <taxon>Pseudomonadati</taxon>
        <taxon>Pseudomonadota</taxon>
        <taxon>Betaproteobacteria</taxon>
        <taxon>Burkholderiales</taxon>
        <taxon>Oxalobacteraceae</taxon>
        <taxon>Undibacterium</taxon>
    </lineage>
</organism>
<comment type="caution">
    <text evidence="3">The sequence shown here is derived from an EMBL/GenBank/DDBJ whole genome shotgun (WGS) entry which is preliminary data.</text>
</comment>
<dbReference type="PANTHER" id="PTHR31061">
    <property type="entry name" value="LD22376P"/>
    <property type="match status" value="1"/>
</dbReference>
<keyword evidence="1" id="KW-1133">Transmembrane helix</keyword>
<keyword evidence="1" id="KW-0472">Membrane</keyword>
<feature type="transmembrane region" description="Helical" evidence="1">
    <location>
        <begin position="375"/>
        <end position="395"/>
    </location>
</feature>
<keyword evidence="4" id="KW-1185">Reference proteome</keyword>
<feature type="transmembrane region" description="Helical" evidence="1">
    <location>
        <begin position="122"/>
        <end position="139"/>
    </location>
</feature>
<feature type="transmembrane region" description="Helical" evidence="1">
    <location>
        <begin position="347"/>
        <end position="363"/>
    </location>
</feature>
<dbReference type="Proteomes" id="UP000634011">
    <property type="component" value="Unassembled WGS sequence"/>
</dbReference>
<evidence type="ECO:0000256" key="1">
    <source>
        <dbReference type="SAM" id="Phobius"/>
    </source>
</evidence>
<feature type="transmembrane region" description="Helical" evidence="1">
    <location>
        <begin position="24"/>
        <end position="45"/>
    </location>
</feature>
<feature type="transmembrane region" description="Helical" evidence="1">
    <location>
        <begin position="276"/>
        <end position="296"/>
    </location>
</feature>
<feature type="transmembrane region" description="Helical" evidence="1">
    <location>
        <begin position="151"/>
        <end position="168"/>
    </location>
</feature>
<dbReference type="RefSeq" id="WP_186912922.1">
    <property type="nucleotide sequence ID" value="NZ_JACOFV010000011.1"/>
</dbReference>
<dbReference type="InterPro" id="IPR032176">
    <property type="entry name" value="DUF5009"/>
</dbReference>
<protein>
    <submittedName>
        <fullName evidence="3">DUF5009 domain-containing protein</fullName>
    </submittedName>
</protein>
<evidence type="ECO:0000259" key="2">
    <source>
        <dbReference type="Pfam" id="PF16401"/>
    </source>
</evidence>
<sequence length="404" mass="45090">MNTATVNCASTGNRSLSIDVFRGITILLMIFVNDLAGVSAVPLWLNHMPADVDGMSLADLVFPAFLFIVGLSLPLALKQRQRAGANRSHLLAHQLLRSLSLIVIGVMMVNAEDGFQQKAMPVSIHLWSAFSLVAMIMVWHVASKFSPRSSLFLRWLGIAVLVALALIYRGGEDGQSGLQVQWWGILGLIGWASLFASLVAIFFGLSLPVIIVSQLLCLLGFILFQPQYLSQIPVLHCLRDEANQFTHTMLVLCGACVSQMLYGLPATTVAEQYQRLRLLLIWSVSAFVIAMILHRYFPISKIHATPSWAWFSIAFCSTISLLLYLVIDVVRWENWYQFLLSPAKNSLLIYLLPFLIYSGSQYLQLELLPILRTGIFGMLSSLIYVGLLIYLVKFLNRLGLKLKL</sequence>
<dbReference type="PANTHER" id="PTHR31061:SF24">
    <property type="entry name" value="LD22376P"/>
    <property type="match status" value="1"/>
</dbReference>
<proteinExistence type="predicted"/>
<accession>A0A923HJQ5</accession>
<keyword evidence="1" id="KW-0812">Transmembrane</keyword>
<evidence type="ECO:0000313" key="3">
    <source>
        <dbReference type="EMBL" id="MBC3862982.1"/>
    </source>
</evidence>
<dbReference type="Pfam" id="PF16401">
    <property type="entry name" value="DUF5009"/>
    <property type="match status" value="1"/>
</dbReference>
<evidence type="ECO:0000313" key="4">
    <source>
        <dbReference type="Proteomes" id="UP000634011"/>
    </source>
</evidence>
<dbReference type="AlphaFoldDB" id="A0A923HJQ5"/>
<feature type="transmembrane region" description="Helical" evidence="1">
    <location>
        <begin position="89"/>
        <end position="110"/>
    </location>
</feature>
<feature type="transmembrane region" description="Helical" evidence="1">
    <location>
        <begin position="180"/>
        <end position="200"/>
    </location>
</feature>
<dbReference type="EMBL" id="JACOFV010000011">
    <property type="protein sequence ID" value="MBC3862982.1"/>
    <property type="molecule type" value="Genomic_DNA"/>
</dbReference>